<dbReference type="PATRIC" id="fig|1345695.3.peg.3531"/>
<gene>
    <name evidence="1" type="ORF">CLSA_c35470</name>
</gene>
<protein>
    <submittedName>
        <fullName evidence="1">Uncharacterized protein</fullName>
    </submittedName>
</protein>
<organism evidence="1 2">
    <name type="scientific">Clostridium saccharobutylicum DSM 13864</name>
    <dbReference type="NCBI Taxonomy" id="1345695"/>
    <lineage>
        <taxon>Bacteria</taxon>
        <taxon>Bacillati</taxon>
        <taxon>Bacillota</taxon>
        <taxon>Clostridia</taxon>
        <taxon>Eubacteriales</taxon>
        <taxon>Clostridiaceae</taxon>
        <taxon>Clostridium</taxon>
    </lineage>
</organism>
<accession>U5MVF3</accession>
<dbReference type="AlphaFoldDB" id="U5MVF3"/>
<dbReference type="HOGENOM" id="CLU_3166296_0_0_9"/>
<reference evidence="1 2" key="1">
    <citation type="journal article" date="2013" name="Genome Announc.">
        <title>Complete Genome Sequence of the Solvent Producer Clostridium saccharobutylicum NCP262 (DSM 13864).</title>
        <authorList>
            <person name="Poehlein A."/>
            <person name="Hartwich K."/>
            <person name="Krabben P."/>
            <person name="Ehrenreich A."/>
            <person name="Liebl W."/>
            <person name="Durre P."/>
            <person name="Gottschalk G."/>
            <person name="Daniel R."/>
        </authorList>
    </citation>
    <scope>NUCLEOTIDE SEQUENCE [LARGE SCALE GENOMIC DNA]</scope>
    <source>
        <strain evidence="1">DSM 13864</strain>
    </source>
</reference>
<dbReference type="KEGG" id="csb:CLSA_c35470"/>
<proteinExistence type="predicted"/>
<sequence length="40" mass="4851">MHNITPDSFYGVERNDMARKLILAFSRYEVEEKNKAYERK</sequence>
<dbReference type="Proteomes" id="UP000017118">
    <property type="component" value="Chromosome"/>
</dbReference>
<keyword evidence="2" id="KW-1185">Reference proteome</keyword>
<evidence type="ECO:0000313" key="2">
    <source>
        <dbReference type="Proteomes" id="UP000017118"/>
    </source>
</evidence>
<dbReference type="EMBL" id="CP006721">
    <property type="protein sequence ID" value="AGX44508.1"/>
    <property type="molecule type" value="Genomic_DNA"/>
</dbReference>
<evidence type="ECO:0000313" key="1">
    <source>
        <dbReference type="EMBL" id="AGX44508.1"/>
    </source>
</evidence>
<name>U5MVF3_CLOSA</name>